<dbReference type="InterPro" id="IPR021719">
    <property type="entry name" value="Prot_inh_I78"/>
</dbReference>
<proteinExistence type="predicted"/>
<evidence type="ECO:0000313" key="3">
    <source>
        <dbReference type="EMBL" id="ABC20927.1"/>
    </source>
</evidence>
<gene>
    <name evidence="3" type="ordered locus">Rru_A0122</name>
</gene>
<evidence type="ECO:0000313" key="4">
    <source>
        <dbReference type="Proteomes" id="UP000001929"/>
    </source>
</evidence>
<organism evidence="3 4">
    <name type="scientific">Rhodospirillum rubrum (strain ATCC 11170 / ATH 1.1.1 / DSM 467 / LMG 4362 / NCIMB 8255 / S1)</name>
    <dbReference type="NCBI Taxonomy" id="269796"/>
    <lineage>
        <taxon>Bacteria</taxon>
        <taxon>Pseudomonadati</taxon>
        <taxon>Pseudomonadota</taxon>
        <taxon>Alphaproteobacteria</taxon>
        <taxon>Rhodospirillales</taxon>
        <taxon>Rhodospirillaceae</taxon>
        <taxon>Rhodospirillum</taxon>
    </lineage>
</organism>
<dbReference type="Gene3D" id="3.30.10.10">
    <property type="entry name" value="Trypsin Inhibitor V, subunit A"/>
    <property type="match status" value="1"/>
</dbReference>
<dbReference type="STRING" id="269796.Rru_A0122"/>
<reference evidence="3 4" key="1">
    <citation type="journal article" date="2011" name="Stand. Genomic Sci.">
        <title>Complete genome sequence of Rhodospirillum rubrum type strain (S1).</title>
        <authorList>
            <person name="Munk A.C."/>
            <person name="Copeland A."/>
            <person name="Lucas S."/>
            <person name="Lapidus A."/>
            <person name="Del Rio T.G."/>
            <person name="Barry K."/>
            <person name="Detter J.C."/>
            <person name="Hammon N."/>
            <person name="Israni S."/>
            <person name="Pitluck S."/>
            <person name="Brettin T."/>
            <person name="Bruce D."/>
            <person name="Han C."/>
            <person name="Tapia R."/>
            <person name="Gilna P."/>
            <person name="Schmutz J."/>
            <person name="Larimer F."/>
            <person name="Land M."/>
            <person name="Kyrpides N.C."/>
            <person name="Mavromatis K."/>
            <person name="Richardson P."/>
            <person name="Rohde M."/>
            <person name="Goker M."/>
            <person name="Klenk H.P."/>
            <person name="Zhang Y."/>
            <person name="Roberts G.P."/>
            <person name="Reslewic S."/>
            <person name="Schwartz D.C."/>
        </authorList>
    </citation>
    <scope>NUCLEOTIDE SEQUENCE [LARGE SCALE GENOMIC DNA]</scope>
    <source>
        <strain evidence="4">ATCC 11170 / ATH 1.1.1 / DSM 467 / LMG 4362 / NCIMB 8255 / S1</strain>
    </source>
</reference>
<evidence type="ECO:0000256" key="2">
    <source>
        <dbReference type="SAM" id="SignalP"/>
    </source>
</evidence>
<dbReference type="KEGG" id="rru:Rru_A0122"/>
<accession>Q2RY68</accession>
<keyword evidence="4" id="KW-1185">Reference proteome</keyword>
<sequence>MTCRSFAPLAFAPLAPLGGFVLLLAACSSPPHQPPTVEAESLPIASPTSCGAASLEDRIGGPLLPSGTPDPTDGPFLRLSDLPQPHRILVPGAFATEDFRPDRLNVHLDTLGRVARLTCG</sequence>
<dbReference type="EMBL" id="CP000230">
    <property type="protein sequence ID" value="ABC20927.1"/>
    <property type="molecule type" value="Genomic_DNA"/>
</dbReference>
<dbReference type="PROSITE" id="PS51257">
    <property type="entry name" value="PROKAR_LIPOPROTEIN"/>
    <property type="match status" value="1"/>
</dbReference>
<evidence type="ECO:0000256" key="1">
    <source>
        <dbReference type="SAM" id="MobiDB-lite"/>
    </source>
</evidence>
<dbReference type="Proteomes" id="UP000001929">
    <property type="component" value="Chromosome"/>
</dbReference>
<protein>
    <recommendedName>
        <fullName evidence="5">Peptidase inhibitor I78 family protein</fullName>
    </recommendedName>
</protein>
<keyword evidence="2" id="KW-0732">Signal</keyword>
<dbReference type="AlphaFoldDB" id="Q2RY68"/>
<evidence type="ECO:0008006" key="5">
    <source>
        <dbReference type="Google" id="ProtNLM"/>
    </source>
</evidence>
<dbReference type="HOGENOM" id="CLU_123717_0_0_5"/>
<feature type="signal peptide" evidence="2">
    <location>
        <begin position="1"/>
        <end position="25"/>
    </location>
</feature>
<dbReference type="PATRIC" id="fig|269796.9.peg.176"/>
<name>Q2RY68_RHORT</name>
<feature type="chain" id="PRO_5004214937" description="Peptidase inhibitor I78 family protein" evidence="2">
    <location>
        <begin position="26"/>
        <end position="120"/>
    </location>
</feature>
<dbReference type="EnsemblBacteria" id="ABC20927">
    <property type="protein sequence ID" value="ABC20927"/>
    <property type="gene ID" value="Rru_A0122"/>
</dbReference>
<dbReference type="RefSeq" id="WP_011387883.1">
    <property type="nucleotide sequence ID" value="NC_007643.1"/>
</dbReference>
<dbReference type="Pfam" id="PF11720">
    <property type="entry name" value="Inhibitor_I78"/>
    <property type="match status" value="1"/>
</dbReference>
<dbReference type="eggNOG" id="ENOG5031AP9">
    <property type="taxonomic scope" value="Bacteria"/>
</dbReference>
<feature type="region of interest" description="Disordered" evidence="1">
    <location>
        <begin position="55"/>
        <end position="78"/>
    </location>
</feature>